<evidence type="ECO:0000313" key="4">
    <source>
        <dbReference type="Proteomes" id="UP000503447"/>
    </source>
</evidence>
<dbReference type="EMBL" id="CP053452">
    <property type="protein sequence ID" value="QJW98607.1"/>
    <property type="molecule type" value="Genomic_DNA"/>
</dbReference>
<accession>A0A6M5YWX7</accession>
<evidence type="ECO:0000256" key="2">
    <source>
        <dbReference type="SAM" id="Phobius"/>
    </source>
</evidence>
<dbReference type="KEGG" id="ftj:FTUN_6202"/>
<feature type="region of interest" description="Disordered" evidence="1">
    <location>
        <begin position="191"/>
        <end position="221"/>
    </location>
</feature>
<keyword evidence="2" id="KW-0812">Transmembrane</keyword>
<name>A0A6M5YWX7_9BACT</name>
<dbReference type="RefSeq" id="WP_171473744.1">
    <property type="nucleotide sequence ID" value="NZ_CP053452.2"/>
</dbReference>
<gene>
    <name evidence="3" type="ORF">FTUN_6202</name>
</gene>
<evidence type="ECO:0000256" key="1">
    <source>
        <dbReference type="SAM" id="MobiDB-lite"/>
    </source>
</evidence>
<reference evidence="4" key="1">
    <citation type="submission" date="2020-05" db="EMBL/GenBank/DDBJ databases">
        <title>Frigoriglobus tundricola gen. nov., sp. nov., a psychrotolerant cellulolytic planctomycete of the family Gemmataceae with two divergent copies of 16S rRNA gene.</title>
        <authorList>
            <person name="Kulichevskaya I.S."/>
            <person name="Ivanova A.A."/>
            <person name="Naumoff D.G."/>
            <person name="Beletsky A.V."/>
            <person name="Rijpstra W.I.C."/>
            <person name="Sinninghe Damste J.S."/>
            <person name="Mardanov A.V."/>
            <person name="Ravin N.V."/>
            <person name="Dedysh S.N."/>
        </authorList>
    </citation>
    <scope>NUCLEOTIDE SEQUENCE [LARGE SCALE GENOMIC DNA]</scope>
    <source>
        <strain evidence="4">PL17</strain>
    </source>
</reference>
<dbReference type="Proteomes" id="UP000503447">
    <property type="component" value="Chromosome"/>
</dbReference>
<keyword evidence="2" id="KW-1133">Transmembrane helix</keyword>
<keyword evidence="4" id="KW-1185">Reference proteome</keyword>
<feature type="transmembrane region" description="Helical" evidence="2">
    <location>
        <begin position="62"/>
        <end position="82"/>
    </location>
</feature>
<keyword evidence="2" id="KW-0472">Membrane</keyword>
<feature type="compositionally biased region" description="Basic residues" evidence="1">
    <location>
        <begin position="203"/>
        <end position="213"/>
    </location>
</feature>
<proteinExistence type="predicted"/>
<dbReference type="AlphaFoldDB" id="A0A6M5YWX7"/>
<sequence>MALAKRCLAPDKAGRPADAGEVARAVADLRAAADERVRRAELDRARAAAEARAEWQKRRTRLAVAASVLGLLVVGGGGWLAVRTQAAERRTDADGAANVALGRAEQLAAQAAARDPATPEEGNSAVAVWEQAAGAVAQAAAVAGSCSAGVAGRVSERAAEVGRGLERARRDAALLAGLAAARWRNSSSRWAAVPTAPNGCGRSGRRWGPRGCRRGWPGRTP</sequence>
<evidence type="ECO:0000313" key="3">
    <source>
        <dbReference type="EMBL" id="QJW98607.1"/>
    </source>
</evidence>
<organism evidence="3 4">
    <name type="scientific">Frigoriglobus tundricola</name>
    <dbReference type="NCBI Taxonomy" id="2774151"/>
    <lineage>
        <taxon>Bacteria</taxon>
        <taxon>Pseudomonadati</taxon>
        <taxon>Planctomycetota</taxon>
        <taxon>Planctomycetia</taxon>
        <taxon>Gemmatales</taxon>
        <taxon>Gemmataceae</taxon>
        <taxon>Frigoriglobus</taxon>
    </lineage>
</organism>
<protein>
    <submittedName>
        <fullName evidence="3">Uncharacterized protein</fullName>
    </submittedName>
</protein>